<organism evidence="1 2">
    <name type="scientific">Paramuribaculum intestinale</name>
    <dbReference type="NCBI Taxonomy" id="2094151"/>
    <lineage>
        <taxon>Bacteria</taxon>
        <taxon>Pseudomonadati</taxon>
        <taxon>Bacteroidota</taxon>
        <taxon>Bacteroidia</taxon>
        <taxon>Bacteroidales</taxon>
        <taxon>Muribaculaceae</taxon>
        <taxon>Paramuribaculum</taxon>
    </lineage>
</organism>
<dbReference type="AlphaFoldDB" id="A0A2V1IV26"/>
<gene>
    <name evidence="1" type="ORF">C5O25_09510</name>
</gene>
<protein>
    <submittedName>
        <fullName evidence="1">Uncharacterized protein</fullName>
    </submittedName>
</protein>
<accession>A0A2V1IV26</accession>
<reference evidence="2" key="1">
    <citation type="submission" date="2018-02" db="EMBL/GenBank/DDBJ databases">
        <authorList>
            <person name="Clavel T."/>
            <person name="Strowig T."/>
        </authorList>
    </citation>
    <scope>NUCLEOTIDE SEQUENCE [LARGE SCALE GENOMIC DNA]</scope>
    <source>
        <strain evidence="2">DSM 100764</strain>
    </source>
</reference>
<evidence type="ECO:0000313" key="2">
    <source>
        <dbReference type="Proteomes" id="UP000244925"/>
    </source>
</evidence>
<dbReference type="EMBL" id="PUBV01000020">
    <property type="protein sequence ID" value="PWB06750.1"/>
    <property type="molecule type" value="Genomic_DNA"/>
</dbReference>
<sequence length="97" mass="11237">MEKYVNMRSPFTGGKVKEVCTMEDVEFRGENFRVHVRYFVCEDTGEQFTTTEQDTLQFNDLYSQYRIRHGIPFTEEIKGHKPLNHAKCGSVGGKITP</sequence>
<name>A0A2V1IV26_9BACT</name>
<keyword evidence="2" id="KW-1185">Reference proteome</keyword>
<evidence type="ECO:0000313" key="1">
    <source>
        <dbReference type="EMBL" id="PWB06750.1"/>
    </source>
</evidence>
<comment type="caution">
    <text evidence="1">The sequence shown here is derived from an EMBL/GenBank/DDBJ whole genome shotgun (WGS) entry which is preliminary data.</text>
</comment>
<proteinExistence type="predicted"/>
<dbReference type="Proteomes" id="UP000244925">
    <property type="component" value="Unassembled WGS sequence"/>
</dbReference>